<feature type="chain" id="PRO_5039265101" evidence="2">
    <location>
        <begin position="33"/>
        <end position="807"/>
    </location>
</feature>
<dbReference type="HOGENOM" id="CLU_008615_3_0_9"/>
<dbReference type="PANTHER" id="PTHR42776:SF27">
    <property type="entry name" value="DIPEPTIDYL PEPTIDASE FAMILY MEMBER 6"/>
    <property type="match status" value="1"/>
</dbReference>
<reference evidence="5" key="2">
    <citation type="submission" date="2015-03" db="EMBL/GenBank/DDBJ databases">
        <title>Genome sequence of Paenibacillus beijingensis strain DSM 24997T.</title>
        <authorList>
            <person name="Kwak Y."/>
            <person name="Shin J.-H."/>
        </authorList>
    </citation>
    <scope>NUCLEOTIDE SEQUENCE [LARGE SCALE GENOMIC DNA]</scope>
    <source>
        <strain evidence="5">DSM 24997</strain>
    </source>
</reference>
<dbReference type="Gene3D" id="3.40.50.1820">
    <property type="entry name" value="alpha/beta hydrolase"/>
    <property type="match status" value="1"/>
</dbReference>
<dbReference type="EMBL" id="CP011058">
    <property type="protein sequence ID" value="AJY76492.1"/>
    <property type="molecule type" value="Genomic_DNA"/>
</dbReference>
<dbReference type="InterPro" id="IPR001119">
    <property type="entry name" value="SLH_dom"/>
</dbReference>
<dbReference type="PATRIC" id="fig|1126833.4.peg.4482"/>
<reference evidence="4 5" key="1">
    <citation type="journal article" date="2015" name="J. Biotechnol.">
        <title>Complete genome sequence of Paenibacillus beijingensis 7188(T) (=DSM 24997(T)), a novel rhizobacterium from jujube garden soil.</title>
        <authorList>
            <person name="Kwak Y."/>
            <person name="Shin J.H."/>
        </authorList>
    </citation>
    <scope>NUCLEOTIDE SEQUENCE [LARGE SCALE GENOMIC DNA]</scope>
    <source>
        <strain evidence="4 5">DSM 24997</strain>
    </source>
</reference>
<dbReference type="Proteomes" id="UP000032633">
    <property type="component" value="Chromosome"/>
</dbReference>
<dbReference type="InterPro" id="IPR001375">
    <property type="entry name" value="Peptidase_S9_cat"/>
</dbReference>
<dbReference type="Pfam" id="PF00326">
    <property type="entry name" value="Peptidase_S9"/>
    <property type="match status" value="1"/>
</dbReference>
<dbReference type="GO" id="GO:0004252">
    <property type="term" value="F:serine-type endopeptidase activity"/>
    <property type="evidence" value="ECO:0007669"/>
    <property type="project" value="TreeGrafter"/>
</dbReference>
<evidence type="ECO:0000313" key="4">
    <source>
        <dbReference type="EMBL" id="AJY76492.1"/>
    </source>
</evidence>
<dbReference type="PANTHER" id="PTHR42776">
    <property type="entry name" value="SERINE PEPTIDASE S9 FAMILY MEMBER"/>
    <property type="match status" value="1"/>
</dbReference>
<dbReference type="KEGG" id="pbj:VN24_20365"/>
<proteinExistence type="predicted"/>
<dbReference type="GO" id="GO:0006508">
    <property type="term" value="P:proteolysis"/>
    <property type="evidence" value="ECO:0007669"/>
    <property type="project" value="InterPro"/>
</dbReference>
<gene>
    <name evidence="4" type="ORF">VN24_20365</name>
</gene>
<keyword evidence="5" id="KW-1185">Reference proteome</keyword>
<keyword evidence="2" id="KW-0732">Signal</keyword>
<evidence type="ECO:0000259" key="3">
    <source>
        <dbReference type="PROSITE" id="PS51272"/>
    </source>
</evidence>
<dbReference type="SUPFAM" id="SSF53474">
    <property type="entry name" value="alpha/beta-Hydrolases"/>
    <property type="match status" value="1"/>
</dbReference>
<protein>
    <submittedName>
        <fullName evidence="4">Peptidase</fullName>
    </submittedName>
</protein>
<evidence type="ECO:0000313" key="5">
    <source>
        <dbReference type="Proteomes" id="UP000032633"/>
    </source>
</evidence>
<sequence length="807" mass="88848">MNASHHSKLGSKTASFLLTASLAVTLLFPAAAGAERADGAQAQSAIVRLTETGIIDGKTAGMSPADAPITRGQAAILISRALKLDIPADGSGFADVSADDPAAGAVNALKQHGIMKGGTRGFMPGEALTSEQMASLFVRAFALSDNGIQARYTDQAAIASYHQADAVRLKQHFIVEGTAFEPKHKVTYGEFALALYRAAGLDVRDPDVIPLEDFIRQPAQLGFQVSPDGKRMAFMMPWNNRLNVFVKTFGEQEAVRVTNATERNIAGFAWENDSKLIYAMDDGGNENFRIFSINTDGTGNKDLTPYVNTTAMLIDPLEEKKDEILVGLNKRDPRIFDVYRINTETGAAQMVAENPGNITGWLTDHDGKIRVAVSSDGNVSSLLYRETEDKPFQPLLTTELGDTFVPVMFTYDNKQLYAVSNIGRDKTAIVQYDPASKQTVSTIFEHADVDVTSFIPSKKQQKIVAALYETEKVHYQFFDPDTKKLYETIAGKVPGKDIILQSMNEQGRVMFLAYNDKSMGTYYFYDSGKDLLEKIADTAPWIDENKMADMKPITFESRDGLTIHGYLTLPKGKDPKHLPLVVNPHGGPWARDSWGFNPEVQLLANRGYAVLQVNFRGSTGYGKQFLDAGNKQWGKAMQNDLTDGVQWLIKEGVADPDKVAIYGASYGGYAALAGLAFTPDLYAAGVSYVGPSNLFTLLDSLPPYWESERTKFYERMGDPVKDKALLEEVSPLFHADQIKAPLFVVQGANDPRVKQAESDQIVAALQKRGVEVPYMLKANEGHGFGNIENQLDFYRSLEKFLHRHLME</sequence>
<feature type="domain" description="SLH" evidence="3">
    <location>
        <begin position="29"/>
        <end position="87"/>
    </location>
</feature>
<dbReference type="PROSITE" id="PS51272">
    <property type="entry name" value="SLH"/>
    <property type="match status" value="2"/>
</dbReference>
<dbReference type="InterPro" id="IPR011042">
    <property type="entry name" value="6-blade_b-propeller_TolB-like"/>
</dbReference>
<dbReference type="AlphaFoldDB" id="A0A0D5NNA0"/>
<name>A0A0D5NNA0_9BACL</name>
<feature type="signal peptide" evidence="2">
    <location>
        <begin position="1"/>
        <end position="32"/>
    </location>
</feature>
<evidence type="ECO:0000256" key="1">
    <source>
        <dbReference type="ARBA" id="ARBA00022801"/>
    </source>
</evidence>
<dbReference type="RefSeq" id="WP_045671918.1">
    <property type="nucleotide sequence ID" value="NZ_CP011058.1"/>
</dbReference>
<organism evidence="4 5">
    <name type="scientific">Paenibacillus beijingensis</name>
    <dbReference type="NCBI Taxonomy" id="1126833"/>
    <lineage>
        <taxon>Bacteria</taxon>
        <taxon>Bacillati</taxon>
        <taxon>Bacillota</taxon>
        <taxon>Bacilli</taxon>
        <taxon>Bacillales</taxon>
        <taxon>Paenibacillaceae</taxon>
        <taxon>Paenibacillus</taxon>
    </lineage>
</organism>
<dbReference type="InterPro" id="IPR029058">
    <property type="entry name" value="AB_hydrolase_fold"/>
</dbReference>
<dbReference type="SUPFAM" id="SSF82171">
    <property type="entry name" value="DPP6 N-terminal domain-like"/>
    <property type="match status" value="1"/>
</dbReference>
<accession>A0A0D5NNA0</accession>
<dbReference type="Pfam" id="PF00395">
    <property type="entry name" value="SLH"/>
    <property type="match status" value="1"/>
</dbReference>
<keyword evidence="1" id="KW-0378">Hydrolase</keyword>
<dbReference type="Gene3D" id="2.120.10.30">
    <property type="entry name" value="TolB, C-terminal domain"/>
    <property type="match status" value="1"/>
</dbReference>
<evidence type="ECO:0000256" key="2">
    <source>
        <dbReference type="SAM" id="SignalP"/>
    </source>
</evidence>
<feature type="domain" description="SLH" evidence="3">
    <location>
        <begin position="89"/>
        <end position="151"/>
    </location>
</feature>